<gene>
    <name evidence="1" type="ORF">QAD02_021412</name>
</gene>
<evidence type="ECO:0000313" key="1">
    <source>
        <dbReference type="EMBL" id="KAJ8685619.1"/>
    </source>
</evidence>
<name>A0ACC2PQP1_9HYME</name>
<accession>A0ACC2PQP1</accession>
<keyword evidence="2" id="KW-1185">Reference proteome</keyword>
<comment type="caution">
    <text evidence="1">The sequence shown here is derived from an EMBL/GenBank/DDBJ whole genome shotgun (WGS) entry which is preliminary data.</text>
</comment>
<organism evidence="1 2">
    <name type="scientific">Eretmocerus hayati</name>
    <dbReference type="NCBI Taxonomy" id="131215"/>
    <lineage>
        <taxon>Eukaryota</taxon>
        <taxon>Metazoa</taxon>
        <taxon>Ecdysozoa</taxon>
        <taxon>Arthropoda</taxon>
        <taxon>Hexapoda</taxon>
        <taxon>Insecta</taxon>
        <taxon>Pterygota</taxon>
        <taxon>Neoptera</taxon>
        <taxon>Endopterygota</taxon>
        <taxon>Hymenoptera</taxon>
        <taxon>Apocrita</taxon>
        <taxon>Proctotrupomorpha</taxon>
        <taxon>Chalcidoidea</taxon>
        <taxon>Aphelinidae</taxon>
        <taxon>Aphelininae</taxon>
        <taxon>Eretmocerus</taxon>
    </lineage>
</organism>
<reference evidence="1" key="1">
    <citation type="submission" date="2023-04" db="EMBL/GenBank/DDBJ databases">
        <title>A chromosome-level genome assembly of the parasitoid wasp Eretmocerus hayati.</title>
        <authorList>
            <person name="Zhong Y."/>
            <person name="Liu S."/>
            <person name="Liu Y."/>
        </authorList>
    </citation>
    <scope>NUCLEOTIDE SEQUENCE</scope>
    <source>
        <strain evidence="1">ZJU_SS_LIU_2023</strain>
    </source>
</reference>
<proteinExistence type="predicted"/>
<protein>
    <submittedName>
        <fullName evidence="1">Uncharacterized protein</fullName>
    </submittedName>
</protein>
<evidence type="ECO:0000313" key="2">
    <source>
        <dbReference type="Proteomes" id="UP001239111"/>
    </source>
</evidence>
<dbReference type="Proteomes" id="UP001239111">
    <property type="component" value="Chromosome 1"/>
</dbReference>
<dbReference type="EMBL" id="CM056741">
    <property type="protein sequence ID" value="KAJ8685619.1"/>
    <property type="molecule type" value="Genomic_DNA"/>
</dbReference>
<sequence length="681" mass="77930">MERLVRNSTVRVQNFRMKRKLMEEQENKTLNAEVIQKSPELVGASGNFQRLLQNVVGVSVDQVTPLSFSTDTCDKKVDDDGSVINNSQNSEQELTHKEEPKNDREDTGKLNIEADLTRYFAKFHVPYNQVNHLLGVLKPHHKSLPLSHTTLFGRHGDYNIEEIPPDPDDPFDDSAEFVYFGMTDHLRKTVHTKLHPNRVLKLQFHFDGLTLFGSSKRELRPILGKVYTEEDYYEPWAIAIHSGRGKPKCFCQYLWKYIGELNTLQQEGIVIDGIHFKVEVMSIVAATTARAFIKKTKGHTGFCCCERCTVIGFSVDGRTIFPANEGVSRTDESFRNQNDKKHHQKDVCLGVTKKLMTEYWIPPSSKILGRTELLRFELRLKNLKNQLPEEFQRSNRSLDEIGEWKVTEFRFFVLYAGIAVLKGILPKTYYEHFLLLSIACRILCSKDYHKVYIKEVRLYLETFVKTASHPSLYGLKVLVINLHNLLHLADDVENMGCSLMDYSAFCYENFLGKSKALVEGGNKPLIQLCNKISDYAQSDKPEIKPQFGVVREKKVGENEPSSNIRIRLHDCELLLNDANNVVVLNSGEIMRIKSMTSHVKESPNLEDVTIKGSRINTIGPAVEYPCNSLLLNMYRVKENDNDTEMFVANLSAVKCEMAVLKIFESFADEKELYAMPLLHMN</sequence>